<dbReference type="PANTHER" id="PTHR33119">
    <property type="entry name" value="IFI3P"/>
    <property type="match status" value="1"/>
</dbReference>
<dbReference type="Proteomes" id="UP001286456">
    <property type="component" value="Unassembled WGS sequence"/>
</dbReference>
<keyword evidence="3" id="KW-1185">Reference proteome</keyword>
<dbReference type="EMBL" id="JAUEPO010000006">
    <property type="protein sequence ID" value="KAK3320251.1"/>
    <property type="molecule type" value="Genomic_DNA"/>
</dbReference>
<sequence>MNEHICATALYYLDSDNVTRSHLSFRMRTTSGVDVDELQRIAEQDGYHYLERLYGASFNSDACIQNYGSVETREGRMLAFPNTFQHRVSPFKLIDPTRPGHRRFIALWLVDPNQRVVSTANVQPQQQDWWTEAVFGPEKKASVGQVPDEVLQLPAEEGVAKALPKEKLERLRSRLPSEVMDMIRKQGVKLTGLMTVEEAKEHRIKLMNIRSRFHVRSEDGWKVETYSFCEH</sequence>
<reference evidence="2" key="2">
    <citation type="submission" date="2023-06" db="EMBL/GenBank/DDBJ databases">
        <authorList>
            <consortium name="Lawrence Berkeley National Laboratory"/>
            <person name="Haridas S."/>
            <person name="Hensen N."/>
            <person name="Bonometti L."/>
            <person name="Westerberg I."/>
            <person name="Brannstrom I.O."/>
            <person name="Guillou S."/>
            <person name="Cros-Aarteil S."/>
            <person name="Calhoun S."/>
            <person name="Kuo A."/>
            <person name="Mondo S."/>
            <person name="Pangilinan J."/>
            <person name="Riley R."/>
            <person name="Labutti K."/>
            <person name="Andreopoulos B."/>
            <person name="Lipzen A."/>
            <person name="Chen C."/>
            <person name="Yanf M."/>
            <person name="Daum C."/>
            <person name="Ng V."/>
            <person name="Clum A."/>
            <person name="Steindorff A."/>
            <person name="Ohm R."/>
            <person name="Martin F."/>
            <person name="Silar P."/>
            <person name="Natvig D."/>
            <person name="Lalanne C."/>
            <person name="Gautier V."/>
            <person name="Ament-Velasquez S.L."/>
            <person name="Kruys A."/>
            <person name="Hutchinson M.I."/>
            <person name="Powell A.J."/>
            <person name="Barry K."/>
            <person name="Miller A.N."/>
            <person name="Grigoriev I.V."/>
            <person name="Debuchy R."/>
            <person name="Gladieux P."/>
            <person name="Thoren M.H."/>
            <person name="Johannesson H."/>
        </authorList>
    </citation>
    <scope>NUCLEOTIDE SEQUENCE</scope>
    <source>
        <strain evidence="2">SMH4131-1</strain>
    </source>
</reference>
<protein>
    <recommendedName>
        <fullName evidence="1">DUF4246 domain-containing protein</fullName>
    </recommendedName>
</protein>
<name>A0AAE0M5K5_9PEZI</name>
<comment type="caution">
    <text evidence="2">The sequence shown here is derived from an EMBL/GenBank/DDBJ whole genome shotgun (WGS) entry which is preliminary data.</text>
</comment>
<evidence type="ECO:0000259" key="1">
    <source>
        <dbReference type="Pfam" id="PF14033"/>
    </source>
</evidence>
<feature type="domain" description="DUF4246" evidence="1">
    <location>
        <begin position="1"/>
        <end position="132"/>
    </location>
</feature>
<evidence type="ECO:0000313" key="2">
    <source>
        <dbReference type="EMBL" id="KAK3320251.1"/>
    </source>
</evidence>
<dbReference type="PANTHER" id="PTHR33119:SF1">
    <property type="entry name" value="FE2OG DIOXYGENASE DOMAIN-CONTAINING PROTEIN"/>
    <property type="match status" value="1"/>
</dbReference>
<accession>A0AAE0M5K5</accession>
<proteinExistence type="predicted"/>
<gene>
    <name evidence="2" type="ORF">B0T19DRAFT_361383</name>
</gene>
<organism evidence="2 3">
    <name type="scientific">Cercophora scortea</name>
    <dbReference type="NCBI Taxonomy" id="314031"/>
    <lineage>
        <taxon>Eukaryota</taxon>
        <taxon>Fungi</taxon>
        <taxon>Dikarya</taxon>
        <taxon>Ascomycota</taxon>
        <taxon>Pezizomycotina</taxon>
        <taxon>Sordariomycetes</taxon>
        <taxon>Sordariomycetidae</taxon>
        <taxon>Sordariales</taxon>
        <taxon>Lasiosphaeriaceae</taxon>
        <taxon>Cercophora</taxon>
    </lineage>
</organism>
<dbReference type="AlphaFoldDB" id="A0AAE0M5K5"/>
<dbReference type="InterPro" id="IPR025340">
    <property type="entry name" value="DUF4246"/>
</dbReference>
<dbReference type="InterPro" id="IPR049192">
    <property type="entry name" value="DUF4246_C"/>
</dbReference>
<reference evidence="2" key="1">
    <citation type="journal article" date="2023" name="Mol. Phylogenet. Evol.">
        <title>Genome-scale phylogeny and comparative genomics of the fungal order Sordariales.</title>
        <authorList>
            <person name="Hensen N."/>
            <person name="Bonometti L."/>
            <person name="Westerberg I."/>
            <person name="Brannstrom I.O."/>
            <person name="Guillou S."/>
            <person name="Cros-Aarteil S."/>
            <person name="Calhoun S."/>
            <person name="Haridas S."/>
            <person name="Kuo A."/>
            <person name="Mondo S."/>
            <person name="Pangilinan J."/>
            <person name="Riley R."/>
            <person name="LaButti K."/>
            <person name="Andreopoulos B."/>
            <person name="Lipzen A."/>
            <person name="Chen C."/>
            <person name="Yan M."/>
            <person name="Daum C."/>
            <person name="Ng V."/>
            <person name="Clum A."/>
            <person name="Steindorff A."/>
            <person name="Ohm R.A."/>
            <person name="Martin F."/>
            <person name="Silar P."/>
            <person name="Natvig D.O."/>
            <person name="Lalanne C."/>
            <person name="Gautier V."/>
            <person name="Ament-Velasquez S.L."/>
            <person name="Kruys A."/>
            <person name="Hutchinson M.I."/>
            <person name="Powell A.J."/>
            <person name="Barry K."/>
            <person name="Miller A.N."/>
            <person name="Grigoriev I.V."/>
            <person name="Debuchy R."/>
            <person name="Gladieux P."/>
            <person name="Hiltunen Thoren M."/>
            <person name="Johannesson H."/>
        </authorList>
    </citation>
    <scope>NUCLEOTIDE SEQUENCE</scope>
    <source>
        <strain evidence="2">SMH4131-1</strain>
    </source>
</reference>
<dbReference type="Pfam" id="PF14033">
    <property type="entry name" value="DUF4246"/>
    <property type="match status" value="1"/>
</dbReference>
<evidence type="ECO:0000313" key="3">
    <source>
        <dbReference type="Proteomes" id="UP001286456"/>
    </source>
</evidence>